<evidence type="ECO:0000313" key="9">
    <source>
        <dbReference type="EMBL" id="SDP37225.1"/>
    </source>
</evidence>
<feature type="transmembrane region" description="Helical" evidence="8">
    <location>
        <begin position="315"/>
        <end position="342"/>
    </location>
</feature>
<feature type="transmembrane region" description="Helical" evidence="8">
    <location>
        <begin position="172"/>
        <end position="194"/>
    </location>
</feature>
<dbReference type="Pfam" id="PF04403">
    <property type="entry name" value="PqiA"/>
    <property type="match status" value="2"/>
</dbReference>
<evidence type="ECO:0000256" key="1">
    <source>
        <dbReference type="ARBA" id="ARBA00004429"/>
    </source>
</evidence>
<dbReference type="InterPro" id="IPR051800">
    <property type="entry name" value="PqiA-PqiB_transport"/>
</dbReference>
<keyword evidence="7 8" id="KW-0472">Membrane</keyword>
<dbReference type="STRING" id="91360.SAMN05660330_02556"/>
<dbReference type="PANTHER" id="PTHR30462">
    <property type="entry name" value="INTERMEMBRANE TRANSPORT PROTEIN PQIB-RELATED"/>
    <property type="match status" value="1"/>
</dbReference>
<comment type="similarity">
    <text evidence="2">Belongs to the PqiA family.</text>
</comment>
<dbReference type="NCBIfam" id="TIGR00155">
    <property type="entry name" value="pqiA_fam"/>
    <property type="match status" value="1"/>
</dbReference>
<evidence type="ECO:0000256" key="3">
    <source>
        <dbReference type="ARBA" id="ARBA00022475"/>
    </source>
</evidence>
<dbReference type="GO" id="GO:0005886">
    <property type="term" value="C:plasma membrane"/>
    <property type="evidence" value="ECO:0007669"/>
    <property type="project" value="UniProtKB-SubCell"/>
</dbReference>
<proteinExistence type="inferred from homology"/>
<keyword evidence="6 8" id="KW-1133">Transmembrane helix</keyword>
<feature type="transmembrane region" description="Helical" evidence="8">
    <location>
        <begin position="363"/>
        <end position="386"/>
    </location>
</feature>
<reference evidence="9 10" key="1">
    <citation type="submission" date="2016-10" db="EMBL/GenBank/DDBJ databases">
        <authorList>
            <person name="de Groot N.N."/>
        </authorList>
    </citation>
    <scope>NUCLEOTIDE SEQUENCE [LARGE SCALE GENOMIC DNA]</scope>
    <source>
        <strain evidence="9 10">DSM 12130</strain>
    </source>
</reference>
<keyword evidence="4" id="KW-0997">Cell inner membrane</keyword>
<evidence type="ECO:0000256" key="8">
    <source>
        <dbReference type="SAM" id="Phobius"/>
    </source>
</evidence>
<name>A0A1H0S6F8_9BACT</name>
<evidence type="ECO:0000256" key="7">
    <source>
        <dbReference type="ARBA" id="ARBA00023136"/>
    </source>
</evidence>
<feature type="transmembrane region" description="Helical" evidence="8">
    <location>
        <begin position="148"/>
        <end position="166"/>
    </location>
</feature>
<evidence type="ECO:0000256" key="6">
    <source>
        <dbReference type="ARBA" id="ARBA00022989"/>
    </source>
</evidence>
<sequence>MSSASAIQQELASCPDCDLLITIKEIGNRQKTSCPRCGRVLNRKIPNSVGKTLALAIVGLLLFFPATMLPLLTFQSFGFKDSANLAESVINLYQNGYYFVTAMVALSAAIFPALLLTSILTVSFCLYKNTGFRYLGNFFKLYLHLEEWAMVEVYLLGIMITIIKMVDTADIIYRPGIFCFSGLVIISLGISTTIDKYFFWSSIEQLKCRQRAPETLQATDDKRCWTAADQGLLRCQTCNRLSRAAGENRSCPRCGDKLKLRKKNSRSRTWALVATSAILMFPANLLPMMEVSFLGIREKSTIIDGIIFFFQDGSYFIGLIIFTASILVPVFKVIGLAILLLSTSPCSAAPLRQKTKLYRFIHFIGRWSMLDIFVIALLPVLVDFGFFTSVHAAPAATYFCLVVAATMFAVITYDPRIMWDQCTITPAGNNQQ</sequence>
<evidence type="ECO:0000256" key="2">
    <source>
        <dbReference type="ARBA" id="ARBA00007555"/>
    </source>
</evidence>
<dbReference type="PANTHER" id="PTHR30462:SF3">
    <property type="entry name" value="INTERMEMBRANE TRANSPORT PROTEIN PQIA"/>
    <property type="match status" value="1"/>
</dbReference>
<dbReference type="AlphaFoldDB" id="A0A1H0S6F8"/>
<dbReference type="InterPro" id="IPR005219">
    <property type="entry name" value="PqiA-like_proteobact"/>
</dbReference>
<feature type="transmembrane region" description="Helical" evidence="8">
    <location>
        <begin position="53"/>
        <end position="77"/>
    </location>
</feature>
<feature type="transmembrane region" description="Helical" evidence="8">
    <location>
        <begin position="97"/>
        <end position="127"/>
    </location>
</feature>
<keyword evidence="10" id="KW-1185">Reference proteome</keyword>
<evidence type="ECO:0000256" key="4">
    <source>
        <dbReference type="ARBA" id="ARBA00022519"/>
    </source>
</evidence>
<feature type="transmembrane region" description="Helical" evidence="8">
    <location>
        <begin position="269"/>
        <end position="289"/>
    </location>
</feature>
<keyword evidence="3" id="KW-1003">Cell membrane</keyword>
<evidence type="ECO:0000256" key="5">
    <source>
        <dbReference type="ARBA" id="ARBA00022692"/>
    </source>
</evidence>
<dbReference type="InterPro" id="IPR007498">
    <property type="entry name" value="PqiA-like"/>
</dbReference>
<comment type="subcellular location">
    <subcellularLocation>
        <location evidence="1">Cell inner membrane</location>
        <topology evidence="1">Multi-pass membrane protein</topology>
    </subcellularLocation>
</comment>
<dbReference type="Proteomes" id="UP000199073">
    <property type="component" value="Unassembled WGS sequence"/>
</dbReference>
<accession>A0A1H0S6F8</accession>
<evidence type="ECO:0000313" key="10">
    <source>
        <dbReference type="Proteomes" id="UP000199073"/>
    </source>
</evidence>
<protein>
    <submittedName>
        <fullName evidence="9">Paraquat-inducible protein A</fullName>
    </submittedName>
</protein>
<feature type="transmembrane region" description="Helical" evidence="8">
    <location>
        <begin position="392"/>
        <end position="411"/>
    </location>
</feature>
<gene>
    <name evidence="9" type="ORF">SAMN05660330_02556</name>
</gene>
<dbReference type="RefSeq" id="WP_176761212.1">
    <property type="nucleotide sequence ID" value="NZ_FNJI01000017.1"/>
</dbReference>
<dbReference type="EMBL" id="FNJI01000017">
    <property type="protein sequence ID" value="SDP37225.1"/>
    <property type="molecule type" value="Genomic_DNA"/>
</dbReference>
<organism evidence="9 10">
    <name type="scientific">Desulforhopalus singaporensis</name>
    <dbReference type="NCBI Taxonomy" id="91360"/>
    <lineage>
        <taxon>Bacteria</taxon>
        <taxon>Pseudomonadati</taxon>
        <taxon>Thermodesulfobacteriota</taxon>
        <taxon>Desulfobulbia</taxon>
        <taxon>Desulfobulbales</taxon>
        <taxon>Desulfocapsaceae</taxon>
        <taxon>Desulforhopalus</taxon>
    </lineage>
</organism>
<keyword evidence="5 8" id="KW-0812">Transmembrane</keyword>